<evidence type="ECO:0008006" key="3">
    <source>
        <dbReference type="Google" id="ProtNLM"/>
    </source>
</evidence>
<dbReference type="GeneID" id="36395111"/>
<proteinExistence type="predicted"/>
<dbReference type="Gene3D" id="3.30.40.10">
    <property type="entry name" value="Zinc/RING finger domain, C3HC4 (zinc finger)"/>
    <property type="match status" value="1"/>
</dbReference>
<accession>A0A0P1A677</accession>
<dbReference type="EMBL" id="CCYD01000109">
    <property type="protein sequence ID" value="CEG35719.1"/>
    <property type="molecule type" value="Genomic_DNA"/>
</dbReference>
<reference evidence="2" key="1">
    <citation type="submission" date="2014-09" db="EMBL/GenBank/DDBJ databases">
        <authorList>
            <person name="Sharma Rahul"/>
            <person name="Thines Marco"/>
        </authorList>
    </citation>
    <scope>NUCLEOTIDE SEQUENCE [LARGE SCALE GENOMIC DNA]</scope>
</reference>
<dbReference type="SUPFAM" id="SSF57850">
    <property type="entry name" value="RING/U-box"/>
    <property type="match status" value="1"/>
</dbReference>
<dbReference type="InterPro" id="IPR036871">
    <property type="entry name" value="PX_dom_sf"/>
</dbReference>
<organism evidence="1 2">
    <name type="scientific">Plasmopara halstedii</name>
    <name type="common">Downy mildew of sunflower</name>
    <dbReference type="NCBI Taxonomy" id="4781"/>
    <lineage>
        <taxon>Eukaryota</taxon>
        <taxon>Sar</taxon>
        <taxon>Stramenopiles</taxon>
        <taxon>Oomycota</taxon>
        <taxon>Peronosporomycetes</taxon>
        <taxon>Peronosporales</taxon>
        <taxon>Peronosporaceae</taxon>
        <taxon>Plasmopara</taxon>
    </lineage>
</organism>
<name>A0A0P1A677_PLAHL</name>
<sequence length="281" mass="31989">MNTKRLRKKRSLPVGLLPPQVAWLDGISMGVTSLVSRPRNSHRVDYLLTVVCESHDLAESSTWHLVRTFDEFRYFRKRLTAILRRGHFCHAECPWLFTFLKSYYPKSQLVGGTLSKVVNRRQKTLTRSLATIRSFLMKRSNHVCPLVMQGVALELLEFIVGGQQEVDFDRHGNVPEWLRQHLQKWHNGDFDLEISTNFDKTESVNPGIKTDICAVCNHPLDGLNQKEREAAVEGDRWSQIAAVESSSVLLCGQNFHDGCLSNRHNEFLACPTCGREKATAG</sequence>
<dbReference type="Proteomes" id="UP000054928">
    <property type="component" value="Unassembled WGS sequence"/>
</dbReference>
<dbReference type="AlphaFoldDB" id="A0A0P1A677"/>
<dbReference type="SUPFAM" id="SSF64268">
    <property type="entry name" value="PX domain"/>
    <property type="match status" value="1"/>
</dbReference>
<dbReference type="GO" id="GO:0035091">
    <property type="term" value="F:phosphatidylinositol binding"/>
    <property type="evidence" value="ECO:0007669"/>
    <property type="project" value="InterPro"/>
</dbReference>
<evidence type="ECO:0000313" key="2">
    <source>
        <dbReference type="Proteomes" id="UP000054928"/>
    </source>
</evidence>
<keyword evidence="2" id="KW-1185">Reference proteome</keyword>
<dbReference type="OrthoDB" id="8062037at2759"/>
<dbReference type="InterPro" id="IPR013083">
    <property type="entry name" value="Znf_RING/FYVE/PHD"/>
</dbReference>
<protein>
    <recommendedName>
        <fullName evidence="3">RING-type domain-containing protein</fullName>
    </recommendedName>
</protein>
<dbReference type="RefSeq" id="XP_024572088.1">
    <property type="nucleotide sequence ID" value="XM_024727303.1"/>
</dbReference>
<evidence type="ECO:0000313" key="1">
    <source>
        <dbReference type="EMBL" id="CEG35719.1"/>
    </source>
</evidence>
<dbReference type="OMA" id="HDECLID"/>